<organism evidence="1">
    <name type="scientific">hydrothermal vent metagenome</name>
    <dbReference type="NCBI Taxonomy" id="652676"/>
    <lineage>
        <taxon>unclassified sequences</taxon>
        <taxon>metagenomes</taxon>
        <taxon>ecological metagenomes</taxon>
    </lineage>
</organism>
<proteinExistence type="predicted"/>
<dbReference type="EMBL" id="CZRL01000124">
    <property type="protein sequence ID" value="CUS55222.1"/>
    <property type="molecule type" value="Genomic_DNA"/>
</dbReference>
<accession>A0A170PSL1</accession>
<reference evidence="1" key="1">
    <citation type="submission" date="2015-10" db="EMBL/GenBank/DDBJ databases">
        <authorList>
            <person name="Gilbert D.G."/>
        </authorList>
    </citation>
    <scope>NUCLEOTIDE SEQUENCE</scope>
</reference>
<sequence length="199" mass="22776">MNARLSIGLLVCLCICGALVLPVQSHAKELTLPVCYGFSCKIRQIVSITPAEWRSVVNWLDGAATTPEGERQQIRQAIGWMEVVVSRYTPTHLDKGMNLENRPVDMIGQMDCIDESINTTTYLTLFEQQGHLHWHRVTDRAYRGSLFDAHWAAQIEQVDSGVNYVVDSWFQDNGMLPYIAKSAEWVDLRWTFFRNQKNN</sequence>
<gene>
    <name evidence="1" type="ORF">MGWOODY_XGa441</name>
</gene>
<dbReference type="AlphaFoldDB" id="A0A170PSL1"/>
<name>A0A170PSL1_9ZZZZ</name>
<evidence type="ECO:0000313" key="1">
    <source>
        <dbReference type="EMBL" id="CUS55222.1"/>
    </source>
</evidence>
<protein>
    <submittedName>
        <fullName evidence="1">Uncharacterized protein</fullName>
    </submittedName>
</protein>